<dbReference type="AlphaFoldDB" id="A0A6B2KUW7"/>
<dbReference type="EMBL" id="JAAGAA010000015">
    <property type="protein sequence ID" value="NDV14055.1"/>
    <property type="molecule type" value="Genomic_DNA"/>
</dbReference>
<evidence type="ECO:0000313" key="3">
    <source>
        <dbReference type="Proteomes" id="UP000482578"/>
    </source>
</evidence>
<accession>A0A6B2KUW7</accession>
<dbReference type="RefSeq" id="WP_163317605.1">
    <property type="nucleotide sequence ID" value="NZ_JAAGAA010000015.1"/>
</dbReference>
<protein>
    <submittedName>
        <fullName evidence="2">Transposase</fullName>
    </submittedName>
</protein>
<sequence length="63" mass="6961">MDRPHRGCAAAPGSGKGKIKCAYLWAYYRSNDLAGGPPMVVFDYQASRGGQHVRDFLRNDLAF</sequence>
<gene>
    <name evidence="2" type="ORF">GZH52_14875</name>
</gene>
<dbReference type="Proteomes" id="UP000482578">
    <property type="component" value="Unassembled WGS sequence"/>
</dbReference>
<comment type="caution">
    <text evidence="2">The sequence shown here is derived from an EMBL/GenBank/DDBJ whole genome shotgun (WGS) entry which is preliminary data.</text>
</comment>
<keyword evidence="3" id="KW-1185">Reference proteome</keyword>
<reference evidence="2 3" key="1">
    <citation type="submission" date="2020-02" db="EMBL/GenBank/DDBJ databases">
        <authorList>
            <person name="Yang Z."/>
        </authorList>
    </citation>
    <scope>NUCLEOTIDE SEQUENCE [LARGE SCALE GENOMIC DNA]</scope>
    <source>
        <strain evidence="2 3">HX-7-9</strain>
    </source>
</reference>
<dbReference type="Pfam" id="PF03050">
    <property type="entry name" value="DDE_Tnp_IS66"/>
    <property type="match status" value="1"/>
</dbReference>
<name>A0A6B2KUW7_9NEIS</name>
<organism evidence="2 3">
    <name type="scientific">Crenobacter caeni</name>
    <dbReference type="NCBI Taxonomy" id="2705474"/>
    <lineage>
        <taxon>Bacteria</taxon>
        <taxon>Pseudomonadati</taxon>
        <taxon>Pseudomonadota</taxon>
        <taxon>Betaproteobacteria</taxon>
        <taxon>Neisseriales</taxon>
        <taxon>Neisseriaceae</taxon>
        <taxon>Crenobacter</taxon>
    </lineage>
</organism>
<evidence type="ECO:0000313" key="2">
    <source>
        <dbReference type="EMBL" id="NDV14055.1"/>
    </source>
</evidence>
<evidence type="ECO:0000259" key="1">
    <source>
        <dbReference type="Pfam" id="PF03050"/>
    </source>
</evidence>
<feature type="domain" description="Transposase IS66 central" evidence="1">
    <location>
        <begin position="14"/>
        <end position="59"/>
    </location>
</feature>
<dbReference type="InterPro" id="IPR004291">
    <property type="entry name" value="Transposase_IS66_central"/>
</dbReference>
<proteinExistence type="predicted"/>